<dbReference type="Gene3D" id="3.30.40.10">
    <property type="entry name" value="Zinc/RING finger domain, C3HC4 (zinc finger)"/>
    <property type="match status" value="1"/>
</dbReference>
<evidence type="ECO:0000256" key="7">
    <source>
        <dbReference type="ARBA" id="ARBA00022771"/>
    </source>
</evidence>
<keyword evidence="12 14" id="KW-0539">Nucleus</keyword>
<evidence type="ECO:0000256" key="2">
    <source>
        <dbReference type="ARBA" id="ARBA00004123"/>
    </source>
</evidence>
<dbReference type="GO" id="GO:0061630">
    <property type="term" value="F:ubiquitin protein ligase activity"/>
    <property type="evidence" value="ECO:0007669"/>
    <property type="project" value="UniProtKB-EC"/>
</dbReference>
<dbReference type="Pfam" id="PF26052">
    <property type="entry name" value="BRE1B"/>
    <property type="match status" value="1"/>
</dbReference>
<feature type="region of interest" description="Disordered" evidence="16">
    <location>
        <begin position="187"/>
        <end position="244"/>
    </location>
</feature>
<evidence type="ECO:0000256" key="11">
    <source>
        <dbReference type="ARBA" id="ARBA00023054"/>
    </source>
</evidence>
<dbReference type="AlphaFoldDB" id="A0AAD8FA22"/>
<accession>A0AAD8FA22</accession>
<dbReference type="EC" id="2.3.2.27" evidence="14"/>
<evidence type="ECO:0000256" key="3">
    <source>
        <dbReference type="ARBA" id="ARBA00004906"/>
    </source>
</evidence>
<feature type="coiled-coil region" evidence="15">
    <location>
        <begin position="56"/>
        <end position="86"/>
    </location>
</feature>
<evidence type="ECO:0000256" key="14">
    <source>
        <dbReference type="RuleBase" id="RU365038"/>
    </source>
</evidence>
<evidence type="ECO:0000256" key="16">
    <source>
        <dbReference type="SAM" id="MobiDB-lite"/>
    </source>
</evidence>
<keyword evidence="8 14" id="KW-0833">Ubl conjugation pathway</keyword>
<dbReference type="InterPro" id="IPR017907">
    <property type="entry name" value="Znf_RING_CS"/>
</dbReference>
<protein>
    <recommendedName>
        <fullName evidence="14">E3 ubiquitin protein ligase</fullName>
        <ecNumber evidence="14">2.3.2.27</ecNumber>
    </recommendedName>
</protein>
<dbReference type="PROSITE" id="PS50089">
    <property type="entry name" value="ZF_RING_2"/>
    <property type="match status" value="1"/>
</dbReference>
<dbReference type="PROSITE" id="PS00518">
    <property type="entry name" value="ZF_RING_1"/>
    <property type="match status" value="1"/>
</dbReference>
<dbReference type="PANTHER" id="PTHR23163:SF0">
    <property type="entry name" value="E3 UBIQUITIN-PROTEIN LIGASE BRE1"/>
    <property type="match status" value="1"/>
</dbReference>
<dbReference type="SUPFAM" id="SSF57850">
    <property type="entry name" value="RING/U-box"/>
    <property type="match status" value="1"/>
</dbReference>
<dbReference type="EMBL" id="JASAOG010000056">
    <property type="protein sequence ID" value="KAK0057272.1"/>
    <property type="molecule type" value="Genomic_DNA"/>
</dbReference>
<dbReference type="Pfam" id="PF26095">
    <property type="entry name" value="CC_Bre1"/>
    <property type="match status" value="1"/>
</dbReference>
<keyword evidence="6 14" id="KW-0479">Metal-binding</keyword>
<feature type="coiled-coil region" evidence="15">
    <location>
        <begin position="488"/>
        <end position="557"/>
    </location>
</feature>
<dbReference type="InterPro" id="IPR013956">
    <property type="entry name" value="E3_ubiquit_lig_Bre1"/>
</dbReference>
<comment type="subcellular location">
    <subcellularLocation>
        <location evidence="2 14">Nucleus</location>
    </subcellularLocation>
</comment>
<feature type="region of interest" description="Disordered" evidence="16">
    <location>
        <begin position="1"/>
        <end position="20"/>
    </location>
</feature>
<proteinExistence type="inferred from homology"/>
<dbReference type="GO" id="GO:0006325">
    <property type="term" value="P:chromatin organization"/>
    <property type="evidence" value="ECO:0007669"/>
    <property type="project" value="UniProtKB-KW"/>
</dbReference>
<evidence type="ECO:0000313" key="18">
    <source>
        <dbReference type="EMBL" id="KAK0057272.1"/>
    </source>
</evidence>
<feature type="region of interest" description="Disordered" evidence="16">
    <location>
        <begin position="563"/>
        <end position="584"/>
    </location>
</feature>
<dbReference type="Pfam" id="PF00097">
    <property type="entry name" value="zf-C3HC4"/>
    <property type="match status" value="1"/>
</dbReference>
<dbReference type="SMART" id="SM00184">
    <property type="entry name" value="RING"/>
    <property type="match status" value="1"/>
</dbReference>
<evidence type="ECO:0000259" key="17">
    <source>
        <dbReference type="PROSITE" id="PS50089"/>
    </source>
</evidence>
<evidence type="ECO:0000313" key="19">
    <source>
        <dbReference type="Proteomes" id="UP001233172"/>
    </source>
</evidence>
<feature type="compositionally biased region" description="Basic and acidic residues" evidence="16">
    <location>
        <begin position="231"/>
        <end position="241"/>
    </location>
</feature>
<evidence type="ECO:0000256" key="6">
    <source>
        <dbReference type="ARBA" id="ARBA00022723"/>
    </source>
</evidence>
<evidence type="ECO:0000256" key="13">
    <source>
        <dbReference type="PROSITE-ProRule" id="PRU00175"/>
    </source>
</evidence>
<dbReference type="GO" id="GO:0033503">
    <property type="term" value="C:HULC complex"/>
    <property type="evidence" value="ECO:0007669"/>
    <property type="project" value="TreeGrafter"/>
</dbReference>
<keyword evidence="19" id="KW-1185">Reference proteome</keyword>
<dbReference type="InterPro" id="IPR058643">
    <property type="entry name" value="BRE1-like_CC"/>
</dbReference>
<evidence type="ECO:0000256" key="4">
    <source>
        <dbReference type="ARBA" id="ARBA00005555"/>
    </source>
</evidence>
<comment type="caution">
    <text evidence="18">The sequence shown here is derived from an EMBL/GenBank/DDBJ whole genome shotgun (WGS) entry which is preliminary data.</text>
</comment>
<dbReference type="InterPro" id="IPR018957">
    <property type="entry name" value="Znf_C3HC4_RING-type"/>
</dbReference>
<feature type="compositionally biased region" description="Low complexity" evidence="16">
    <location>
        <begin position="10"/>
        <end position="20"/>
    </location>
</feature>
<dbReference type="InterPro" id="IPR001841">
    <property type="entry name" value="Znf_RING"/>
</dbReference>
<dbReference type="Proteomes" id="UP001233172">
    <property type="component" value="Unassembled WGS sequence"/>
</dbReference>
<evidence type="ECO:0000256" key="12">
    <source>
        <dbReference type="ARBA" id="ARBA00023242"/>
    </source>
</evidence>
<evidence type="ECO:0000256" key="9">
    <source>
        <dbReference type="ARBA" id="ARBA00022833"/>
    </source>
</evidence>
<keyword evidence="7 13" id="KW-0863">Zinc-finger</keyword>
<evidence type="ECO:0000256" key="5">
    <source>
        <dbReference type="ARBA" id="ARBA00022679"/>
    </source>
</evidence>
<comment type="pathway">
    <text evidence="3 14">Protein modification; protein ubiquitination.</text>
</comment>
<feature type="coiled-coil region" evidence="15">
    <location>
        <begin position="360"/>
        <end position="397"/>
    </location>
</feature>
<feature type="coiled-coil region" evidence="15">
    <location>
        <begin position="679"/>
        <end position="952"/>
    </location>
</feature>
<dbReference type="GO" id="GO:0005634">
    <property type="term" value="C:nucleus"/>
    <property type="evidence" value="ECO:0007669"/>
    <property type="project" value="UniProtKB-SubCell"/>
</dbReference>
<evidence type="ECO:0000256" key="15">
    <source>
        <dbReference type="SAM" id="Coils"/>
    </source>
</evidence>
<feature type="compositionally biased region" description="Basic and acidic residues" evidence="16">
    <location>
        <begin position="206"/>
        <end position="225"/>
    </location>
</feature>
<name>A0AAD8FA22_BIOPF</name>
<evidence type="ECO:0000256" key="10">
    <source>
        <dbReference type="ARBA" id="ARBA00022853"/>
    </source>
</evidence>
<reference evidence="18" key="1">
    <citation type="journal article" date="2023" name="PLoS Negl. Trop. Dis.">
        <title>A genome sequence for Biomphalaria pfeifferi, the major vector snail for the human-infecting parasite Schistosoma mansoni.</title>
        <authorList>
            <person name="Bu L."/>
            <person name="Lu L."/>
            <person name="Laidemitt M.R."/>
            <person name="Zhang S.M."/>
            <person name="Mutuku M."/>
            <person name="Mkoji G."/>
            <person name="Steinauer M."/>
            <person name="Loker E.S."/>
        </authorList>
    </citation>
    <scope>NUCLEOTIDE SEQUENCE</scope>
    <source>
        <strain evidence="18">KasaAsao</strain>
    </source>
</reference>
<comment type="catalytic activity">
    <reaction evidence="1 14">
        <text>S-ubiquitinyl-[E2 ubiquitin-conjugating enzyme]-L-cysteine + [acceptor protein]-L-lysine = [E2 ubiquitin-conjugating enzyme]-L-cysteine + N(6)-ubiquitinyl-[acceptor protein]-L-lysine.</text>
        <dbReference type="EC" id="2.3.2.27"/>
    </reaction>
</comment>
<dbReference type="FunFam" id="3.30.40.10:FF:000040">
    <property type="entry name" value="E3 ubiquitin protein ligase"/>
    <property type="match status" value="1"/>
</dbReference>
<dbReference type="PANTHER" id="PTHR23163">
    <property type="entry name" value="RING FINGER PROTEIN-RELATED"/>
    <property type="match status" value="1"/>
</dbReference>
<feature type="domain" description="RING-type" evidence="17">
    <location>
        <begin position="975"/>
        <end position="1014"/>
    </location>
</feature>
<evidence type="ECO:0000256" key="1">
    <source>
        <dbReference type="ARBA" id="ARBA00000900"/>
    </source>
</evidence>
<dbReference type="GO" id="GO:0008270">
    <property type="term" value="F:zinc ion binding"/>
    <property type="evidence" value="ECO:0007669"/>
    <property type="project" value="UniProtKB-KW"/>
</dbReference>
<evidence type="ECO:0000256" key="8">
    <source>
        <dbReference type="ARBA" id="ARBA00022786"/>
    </source>
</evidence>
<dbReference type="GO" id="GO:0016567">
    <property type="term" value="P:protein ubiquitination"/>
    <property type="evidence" value="ECO:0007669"/>
    <property type="project" value="UniProtKB-UniRule"/>
</dbReference>
<reference evidence="18" key="2">
    <citation type="submission" date="2023-04" db="EMBL/GenBank/DDBJ databases">
        <authorList>
            <person name="Bu L."/>
            <person name="Lu L."/>
            <person name="Laidemitt M.R."/>
            <person name="Zhang S.M."/>
            <person name="Mutuku M."/>
            <person name="Mkoji G."/>
            <person name="Steinauer M."/>
            <person name="Loker E.S."/>
        </authorList>
    </citation>
    <scope>NUCLEOTIDE SEQUENCE</scope>
    <source>
        <strain evidence="18">KasaAsao</strain>
        <tissue evidence="18">Whole Snail</tissue>
    </source>
</reference>
<sequence>MSGNKRPADEAASSATGAPAAKKMAIPFDTLPFGKLYSLVSTSLEELDMKVLVFQNKKLAERIEQRKKAETELKKRIEQLENRQRTDDAVLMIVNRYWNQLDEDVRVLLQRFDAETSDETETKNESSELTSFLTLLSTWDKQELEEKLGQRVEFSKRAIGKLLQAFDRLLQRNEKLHHAIDFKVEQKEKDGHLEEEAKGDEDKEEKEEKKEEGEENKEKPSKSEEGSTEVKNNDEKEDKVPEPSLFDIVKGELADLKKEAKQLQNLVTQLHQRHHEHTLHISELQDKLTASETEIAELKNKLDDLDYMYDKSECKKDSLERQLAEVSEKLQFYQETTGNMPLSGLKNLPGVPTGRLDEILSELEEHKELSSNRLMELEKLSAEYQETLTQVEKLKMDLQHLPENVILETTEYKCLQSQFSVLYNESMQIRTQLEEIRNQMTINKNNHGRQIEQMEASEGFNFNLTYVIDELEGQKKLRTEMILVEDSLAQTRKEYDMLRIEFEQAMAANDQNLTINREMRNLIQSLQNHNQQLKMESARYKRRLREAQTEIHKLKQELAVVNPPATSTTTGTATTTTTTLSSTAPATATTSVTTTSSSSPAAVNTTCAGDNKDGIVHLKEEVQLSPVKTEPGSTPSSMPPLQTIKKEEGEMMTTPIKKEEEDDYDLKDYKNGKNDPEMIKDLRNQLKKSQDNVRELKLLLDTYKAAPKEQREKVQLMAAEKKARQEVDDLKGVIKRMQDSERRERRKLADEDAMRKIKKMEETIIELQKNLANQKQREEALLNDLDVTGQAFEDMQEQNTRLLQQLREKDDANFKLMSERIKSNQIQKLLREEKDVLTEQVATLQTQVEAQNLVVRSLEEKERLLQNSLAAVEKEQSITQQAMEMHKRKAVESSQTAADLKLHLDKYQAQLKEAQVAVAEKTASLEQEVFKYKRMQEEVAKLNRKLERSKKIEMAGAADEVLLEEIKEYKEQLTCPSCKVNKKDAVLTKCFHVFCLECLRTRYETRQRKCPKCNAGFGANDFHRLYLS</sequence>
<feature type="compositionally biased region" description="Basic and acidic residues" evidence="16">
    <location>
        <begin position="187"/>
        <end position="196"/>
    </location>
</feature>
<feature type="coiled-coil region" evidence="15">
    <location>
        <begin position="246"/>
        <end position="336"/>
    </location>
</feature>
<keyword evidence="5 14" id="KW-0808">Transferase</keyword>
<dbReference type="CDD" id="cd16705">
    <property type="entry name" value="RING-HC_dBre1-like"/>
    <property type="match status" value="1"/>
</dbReference>
<gene>
    <name evidence="18" type="ORF">Bpfe_013365</name>
</gene>
<keyword evidence="10 14" id="KW-0156">Chromatin regulator</keyword>
<keyword evidence="11 14" id="KW-0175">Coiled coil</keyword>
<organism evidence="18 19">
    <name type="scientific">Biomphalaria pfeifferi</name>
    <name type="common">Bloodfluke planorb</name>
    <name type="synonym">Freshwater snail</name>
    <dbReference type="NCBI Taxonomy" id="112525"/>
    <lineage>
        <taxon>Eukaryota</taxon>
        <taxon>Metazoa</taxon>
        <taxon>Spiralia</taxon>
        <taxon>Lophotrochozoa</taxon>
        <taxon>Mollusca</taxon>
        <taxon>Gastropoda</taxon>
        <taxon>Heterobranchia</taxon>
        <taxon>Euthyneura</taxon>
        <taxon>Panpulmonata</taxon>
        <taxon>Hygrophila</taxon>
        <taxon>Lymnaeoidea</taxon>
        <taxon>Planorbidae</taxon>
        <taxon>Biomphalaria</taxon>
    </lineage>
</organism>
<dbReference type="InterPro" id="IPR013083">
    <property type="entry name" value="Znf_RING/FYVE/PHD"/>
</dbReference>
<comment type="similarity">
    <text evidence="4 14">Belongs to the BRE1 family.</text>
</comment>
<keyword evidence="9 14" id="KW-0862">Zinc</keyword>
<dbReference type="InterPro" id="IPR058642">
    <property type="entry name" value="BRE1A/B-like_dom"/>
</dbReference>